<accession>A0ABN8ZG63</accession>
<gene>
    <name evidence="1" type="ORF">MRATA1EN1_LOCUS21852</name>
</gene>
<name>A0ABN8ZG63_RANTA</name>
<protein>
    <submittedName>
        <fullName evidence="1">Uncharacterized protein</fullName>
    </submittedName>
</protein>
<dbReference type="Proteomes" id="UP001176941">
    <property type="component" value="Chromosome 33"/>
</dbReference>
<evidence type="ECO:0000313" key="2">
    <source>
        <dbReference type="Proteomes" id="UP001176941"/>
    </source>
</evidence>
<evidence type="ECO:0000313" key="1">
    <source>
        <dbReference type="EMBL" id="CAI9172890.1"/>
    </source>
</evidence>
<dbReference type="EMBL" id="OX459969">
    <property type="protein sequence ID" value="CAI9172890.1"/>
    <property type="molecule type" value="Genomic_DNA"/>
</dbReference>
<proteinExistence type="predicted"/>
<keyword evidence="2" id="KW-1185">Reference proteome</keyword>
<organism evidence="1 2">
    <name type="scientific">Rangifer tarandus platyrhynchus</name>
    <name type="common">Svalbard reindeer</name>
    <dbReference type="NCBI Taxonomy" id="3082113"/>
    <lineage>
        <taxon>Eukaryota</taxon>
        <taxon>Metazoa</taxon>
        <taxon>Chordata</taxon>
        <taxon>Craniata</taxon>
        <taxon>Vertebrata</taxon>
        <taxon>Euteleostomi</taxon>
        <taxon>Mammalia</taxon>
        <taxon>Eutheria</taxon>
        <taxon>Laurasiatheria</taxon>
        <taxon>Artiodactyla</taxon>
        <taxon>Ruminantia</taxon>
        <taxon>Pecora</taxon>
        <taxon>Cervidae</taxon>
        <taxon>Odocoileinae</taxon>
        <taxon>Rangifer</taxon>
    </lineage>
</organism>
<reference evidence="1" key="1">
    <citation type="submission" date="2023-04" db="EMBL/GenBank/DDBJ databases">
        <authorList>
            <consortium name="ELIXIR-Norway"/>
        </authorList>
    </citation>
    <scope>NUCLEOTIDE SEQUENCE [LARGE SCALE GENOMIC DNA]</scope>
</reference>
<sequence length="181" mass="18726">MQEAMEGAGLRGGRRWWAADEGEAAAVVGEEAAAAAAAAEGVGNLETRAGMVGVLDPPGRRRFQKGFDWRNLWSSCEFEGGFEEKGRLWEMKGRGLGTFEKGRGGGRGGVEISSLSGLVPLEGEAVRGACGVSAAGLRKLTYCPCLLTASTPQPRAWGSGGRSCPGGGTDSGPLRLVSAVR</sequence>